<dbReference type="Gene3D" id="3.40.390.10">
    <property type="entry name" value="Collagenase (Catalytic Domain)"/>
    <property type="match status" value="1"/>
</dbReference>
<comment type="caution">
    <text evidence="2">The sequence shown here is derived from an EMBL/GenBank/DDBJ whole genome shotgun (WGS) entry which is preliminary data.</text>
</comment>
<sequence length="432" mass="49311">MTLQSVNGQHIRPKPNQASETRADETVYFLDASGLDDAGTDFYHFARLDMQLLEDLPTWNFINFHTTDDHFYGETDDGMTACHLMRHSSDNSGDKLVGVVSDRENNLWYEIGPSLDGEVLVTVTYEGDIPPLAANEQKIIGQVQSWYYDVYNYLEYLWSLPWPYLRDLPWILRIDPAKEQVVDVMIVWSQNAECRRSFLGVDCTLTEDTRDNMLAASELVMVATNFAYQNSDTSTVFRLAHGQRDPTGYREESTSAILEDMTSSASGDGQLEYIHRLREFYKADLVTFIFDNRVAEDNFCGRAYVPYPRNLPLRPSRGFSTYAAGCMFAIYVPAHEYGHNMGCSHDRGTDDACDDNKNTYYGFRSPTGTFRTIMAYSCVQGECDDYQLNRFCSVVPYFSGSASYQNGEVLGGEENNCRERIRLDKRAISRFR</sequence>
<evidence type="ECO:0008006" key="4">
    <source>
        <dbReference type="Google" id="ProtNLM"/>
    </source>
</evidence>
<proteinExistence type="predicted"/>
<feature type="region of interest" description="Disordered" evidence="1">
    <location>
        <begin position="1"/>
        <end position="22"/>
    </location>
</feature>
<dbReference type="Pfam" id="PF13583">
    <property type="entry name" value="Reprolysin_4"/>
    <property type="match status" value="1"/>
</dbReference>
<dbReference type="AlphaFoldDB" id="A0A9N8E110"/>
<evidence type="ECO:0000256" key="1">
    <source>
        <dbReference type="SAM" id="MobiDB-lite"/>
    </source>
</evidence>
<name>A0A9N8E110_9STRA</name>
<dbReference type="Proteomes" id="UP001153069">
    <property type="component" value="Unassembled WGS sequence"/>
</dbReference>
<evidence type="ECO:0000313" key="3">
    <source>
        <dbReference type="Proteomes" id="UP001153069"/>
    </source>
</evidence>
<dbReference type="InterPro" id="IPR024079">
    <property type="entry name" value="MetalloPept_cat_dom_sf"/>
</dbReference>
<accession>A0A9N8E110</accession>
<evidence type="ECO:0000313" key="2">
    <source>
        <dbReference type="EMBL" id="CAB9510260.1"/>
    </source>
</evidence>
<dbReference type="SUPFAM" id="SSF55486">
    <property type="entry name" value="Metalloproteases ('zincins'), catalytic domain"/>
    <property type="match status" value="1"/>
</dbReference>
<organism evidence="2 3">
    <name type="scientific">Seminavis robusta</name>
    <dbReference type="NCBI Taxonomy" id="568900"/>
    <lineage>
        <taxon>Eukaryota</taxon>
        <taxon>Sar</taxon>
        <taxon>Stramenopiles</taxon>
        <taxon>Ochrophyta</taxon>
        <taxon>Bacillariophyta</taxon>
        <taxon>Bacillariophyceae</taxon>
        <taxon>Bacillariophycidae</taxon>
        <taxon>Naviculales</taxon>
        <taxon>Naviculaceae</taxon>
        <taxon>Seminavis</taxon>
    </lineage>
</organism>
<reference evidence="2" key="1">
    <citation type="submission" date="2020-06" db="EMBL/GenBank/DDBJ databases">
        <authorList>
            <consortium name="Plant Systems Biology data submission"/>
        </authorList>
    </citation>
    <scope>NUCLEOTIDE SEQUENCE</scope>
    <source>
        <strain evidence="2">D6</strain>
    </source>
</reference>
<protein>
    <recommendedName>
        <fullName evidence="4">Peptidase M12B domain-containing protein</fullName>
    </recommendedName>
</protein>
<keyword evidence="3" id="KW-1185">Reference proteome</keyword>
<gene>
    <name evidence="2" type="ORF">SEMRO_428_G140880.1</name>
</gene>
<dbReference type="GO" id="GO:0008237">
    <property type="term" value="F:metallopeptidase activity"/>
    <property type="evidence" value="ECO:0007669"/>
    <property type="project" value="InterPro"/>
</dbReference>
<dbReference type="EMBL" id="CAICTM010000427">
    <property type="protein sequence ID" value="CAB9510260.1"/>
    <property type="molecule type" value="Genomic_DNA"/>
</dbReference>
<dbReference type="OrthoDB" id="49539at2759"/>